<dbReference type="InterPro" id="IPR036597">
    <property type="entry name" value="Fido-like_dom_sf"/>
</dbReference>
<keyword evidence="4" id="KW-1185">Reference proteome</keyword>
<dbReference type="Pfam" id="PF02661">
    <property type="entry name" value="Fic"/>
    <property type="match status" value="1"/>
</dbReference>
<evidence type="ECO:0000256" key="1">
    <source>
        <dbReference type="PIRSR" id="PIRSR640198-1"/>
    </source>
</evidence>
<protein>
    <submittedName>
        <fullName evidence="3">Mobile mystery protein B</fullName>
    </submittedName>
</protein>
<dbReference type="PANTHER" id="PTHR13504:SF39">
    <property type="entry name" value="CELL FILAMENTATION PROTEIN"/>
    <property type="match status" value="1"/>
</dbReference>
<sequence>MIGDIEYPEGATPLDPNELGGLKHKHITTQGELDQLEQANIESGLRWLGRQRAHVLTDDFAITLHKRLFGDVWDWAGTFRKTGKNIGIDPIHIPVELRTLMGDARLWADNKTYSPSEAAIRLHHRLVKIHPFPNGNGRHARIMADAVLDRVYKAKPIDWAGGHDLQKMNERRTAYIAALKAADQDDIGPLIKFVGPSGDL</sequence>
<dbReference type="SUPFAM" id="SSF140931">
    <property type="entry name" value="Fic-like"/>
    <property type="match status" value="1"/>
</dbReference>
<dbReference type="RefSeq" id="WP_148742514.1">
    <property type="nucleotide sequence ID" value="NZ_VSTH01000095.1"/>
</dbReference>
<proteinExistence type="predicted"/>
<evidence type="ECO:0000259" key="2">
    <source>
        <dbReference type="PROSITE" id="PS51459"/>
    </source>
</evidence>
<gene>
    <name evidence="3" type="ORF">FXV83_26395</name>
</gene>
<dbReference type="InterPro" id="IPR040198">
    <property type="entry name" value="Fido_containing"/>
</dbReference>
<dbReference type="Proteomes" id="UP000324797">
    <property type="component" value="Unassembled WGS sequence"/>
</dbReference>
<dbReference type="PROSITE" id="PS51459">
    <property type="entry name" value="FIDO"/>
    <property type="match status" value="1"/>
</dbReference>
<dbReference type="InterPro" id="IPR013436">
    <property type="entry name" value="Mobile_mystery_prot_B"/>
</dbReference>
<name>A0A5S4YJX5_9BRAD</name>
<dbReference type="AlphaFoldDB" id="A0A5S4YJX5"/>
<evidence type="ECO:0000313" key="4">
    <source>
        <dbReference type="Proteomes" id="UP000324797"/>
    </source>
</evidence>
<dbReference type="Gene3D" id="1.10.3290.10">
    <property type="entry name" value="Fido-like domain"/>
    <property type="match status" value="1"/>
</dbReference>
<feature type="active site" evidence="1">
    <location>
        <position position="130"/>
    </location>
</feature>
<dbReference type="InterPro" id="IPR003812">
    <property type="entry name" value="Fido"/>
</dbReference>
<dbReference type="PANTHER" id="PTHR13504">
    <property type="entry name" value="FIDO DOMAIN-CONTAINING PROTEIN DDB_G0283145"/>
    <property type="match status" value="1"/>
</dbReference>
<feature type="domain" description="Fido" evidence="2">
    <location>
        <begin position="56"/>
        <end position="196"/>
    </location>
</feature>
<dbReference type="EMBL" id="VSTH01000095">
    <property type="protein sequence ID" value="TYO63635.1"/>
    <property type="molecule type" value="Genomic_DNA"/>
</dbReference>
<accession>A0A5S4YJX5</accession>
<evidence type="ECO:0000313" key="3">
    <source>
        <dbReference type="EMBL" id="TYO63635.1"/>
    </source>
</evidence>
<organism evidence="3 4">
    <name type="scientific">Bradyrhizobium hipponense</name>
    <dbReference type="NCBI Taxonomy" id="2605638"/>
    <lineage>
        <taxon>Bacteria</taxon>
        <taxon>Pseudomonadati</taxon>
        <taxon>Pseudomonadota</taxon>
        <taxon>Alphaproteobacteria</taxon>
        <taxon>Hyphomicrobiales</taxon>
        <taxon>Nitrobacteraceae</taxon>
        <taxon>Bradyrhizobium</taxon>
    </lineage>
</organism>
<comment type="caution">
    <text evidence="3">The sequence shown here is derived from an EMBL/GenBank/DDBJ whole genome shotgun (WGS) entry which is preliminary data.</text>
</comment>
<dbReference type="NCBIfam" id="TIGR02613">
    <property type="entry name" value="mob_myst_B"/>
    <property type="match status" value="1"/>
</dbReference>
<reference evidence="3 4" key="1">
    <citation type="submission" date="2019-08" db="EMBL/GenBank/DDBJ databases">
        <title>Bradyrhizobium hipponensis sp. nov., a rhizobium isolated from a Lupinus angustifolius root nodule in Tunisia.</title>
        <authorList>
            <person name="Off K."/>
            <person name="Rejili M."/>
            <person name="Mars M."/>
            <person name="Brachmann A."/>
            <person name="Marin M."/>
        </authorList>
    </citation>
    <scope>NUCLEOTIDE SEQUENCE [LARGE SCALE GENOMIC DNA]</scope>
    <source>
        <strain evidence="4">aSej3</strain>
    </source>
</reference>